<keyword evidence="14" id="KW-0175">Coiled coil</keyword>
<dbReference type="InterPro" id="IPR015803">
    <property type="entry name" value="Cys-tRNA-ligase"/>
</dbReference>
<dbReference type="OrthoDB" id="9815130at2"/>
<dbReference type="InterPro" id="IPR014729">
    <property type="entry name" value="Rossmann-like_a/b/a_fold"/>
</dbReference>
<dbReference type="Pfam" id="PF01406">
    <property type="entry name" value="tRNA-synt_1e"/>
    <property type="match status" value="1"/>
</dbReference>
<evidence type="ECO:0000256" key="4">
    <source>
        <dbReference type="ARBA" id="ARBA00022490"/>
    </source>
</evidence>
<keyword evidence="6 13" id="KW-0479">Metal-binding</keyword>
<dbReference type="InterPro" id="IPR015273">
    <property type="entry name" value="Cys-tRNA-synt_Ia_DALR"/>
</dbReference>
<organism evidence="16 17">
    <name type="scientific">Ruoffia tabacinasalis</name>
    <dbReference type="NCBI Taxonomy" id="87458"/>
    <lineage>
        <taxon>Bacteria</taxon>
        <taxon>Bacillati</taxon>
        <taxon>Bacillota</taxon>
        <taxon>Bacilli</taxon>
        <taxon>Lactobacillales</taxon>
        <taxon>Aerococcaceae</taxon>
        <taxon>Ruoffia</taxon>
    </lineage>
</organism>
<proteinExistence type="inferred from homology"/>
<dbReference type="GO" id="GO:0004817">
    <property type="term" value="F:cysteine-tRNA ligase activity"/>
    <property type="evidence" value="ECO:0007669"/>
    <property type="project" value="UniProtKB-UniRule"/>
</dbReference>
<dbReference type="PRINTS" id="PR00983">
    <property type="entry name" value="TRNASYNTHCYS"/>
</dbReference>
<dbReference type="EC" id="6.1.1.16" evidence="13"/>
<evidence type="ECO:0000256" key="5">
    <source>
        <dbReference type="ARBA" id="ARBA00022598"/>
    </source>
</evidence>
<sequence>MSIQLYNTLTRQKEVFTPQKENEVTFYVCGPTVYNYIHIGNARSSVAFDTIRRYLEYRGFTVNYVSNFTDVDDKIIKAAKEEGLTPKEVADKYIEAFMEDTGALNIKPANKYPRVMDHIEDIVAFNERLIEKGHAYEADGDVYFRTDSFEKYGELSHMSLDELRVGASERTNDEEIARKENPIDFALWKKAKDGEISWSSPWGEGRPGWHIECSVMATKHLGHTLDIHAGGQDLEFPHHENEIAQSESHYDETFANYWLHNGFVTFGQDEEKMSKSLGNFVLLRDLINAVDPMVVRYLLGTVHYRRPLKYDDAALEDARNNIARLREVLRRTNYRIDQTEETTEVQDSDWLNRVNEIETSFKVAMDDDFNAANGMTAVFELVKVMNHYLEEETVEKVVLTEMKQKLNELLSIFGLVLEKEDLVDETIQALIDERNQARVDRNFQRADEIRDELKAQGILLDDTPHGTQWKREN</sequence>
<dbReference type="SMART" id="SM00840">
    <property type="entry name" value="DALR_2"/>
    <property type="match status" value="1"/>
</dbReference>
<reference evidence="16 17" key="1">
    <citation type="submission" date="2019-05" db="EMBL/GenBank/DDBJ databases">
        <title>The metagenome of a microbial culture collection derived from dairy environment covers the genomic content of the human microbiome.</title>
        <authorList>
            <person name="Roder T."/>
            <person name="Wuthrich D."/>
            <person name="Sattari Z."/>
            <person name="Von Ah U."/>
            <person name="Bar C."/>
            <person name="Ronchi F."/>
            <person name="Macpherson A.J."/>
            <person name="Ganal-Vonarburg S.C."/>
            <person name="Bruggmann R."/>
            <person name="Vergeres G."/>
        </authorList>
    </citation>
    <scope>NUCLEOTIDE SEQUENCE [LARGE SCALE GENOMIC DNA]</scope>
    <source>
        <strain evidence="16 17">FAM 24227</strain>
    </source>
</reference>
<name>A0A5R9DVT3_9LACT</name>
<comment type="catalytic activity">
    <reaction evidence="12 13">
        <text>tRNA(Cys) + L-cysteine + ATP = L-cysteinyl-tRNA(Cys) + AMP + diphosphate</text>
        <dbReference type="Rhea" id="RHEA:17773"/>
        <dbReference type="Rhea" id="RHEA-COMP:9661"/>
        <dbReference type="Rhea" id="RHEA-COMP:9679"/>
        <dbReference type="ChEBI" id="CHEBI:30616"/>
        <dbReference type="ChEBI" id="CHEBI:33019"/>
        <dbReference type="ChEBI" id="CHEBI:35235"/>
        <dbReference type="ChEBI" id="CHEBI:78442"/>
        <dbReference type="ChEBI" id="CHEBI:78517"/>
        <dbReference type="ChEBI" id="CHEBI:456215"/>
        <dbReference type="EC" id="6.1.1.16"/>
    </reaction>
</comment>
<dbReference type="SUPFAM" id="SSF47323">
    <property type="entry name" value="Anticodon-binding domain of a subclass of class I aminoacyl-tRNA synthetases"/>
    <property type="match status" value="1"/>
</dbReference>
<evidence type="ECO:0000313" key="17">
    <source>
        <dbReference type="Proteomes" id="UP000306420"/>
    </source>
</evidence>
<dbReference type="Gene3D" id="3.40.50.620">
    <property type="entry name" value="HUPs"/>
    <property type="match status" value="1"/>
</dbReference>
<evidence type="ECO:0000256" key="1">
    <source>
        <dbReference type="ARBA" id="ARBA00004496"/>
    </source>
</evidence>
<protein>
    <recommendedName>
        <fullName evidence="13">Cysteine--tRNA ligase</fullName>
        <ecNumber evidence="13">6.1.1.16</ecNumber>
    </recommendedName>
    <alternativeName>
        <fullName evidence="13">Cysteinyl-tRNA synthetase</fullName>
        <shortName evidence="13">CysRS</shortName>
    </alternativeName>
</protein>
<dbReference type="PANTHER" id="PTHR10890">
    <property type="entry name" value="CYSTEINYL-TRNA SYNTHETASE"/>
    <property type="match status" value="1"/>
</dbReference>
<dbReference type="GO" id="GO:0005829">
    <property type="term" value="C:cytosol"/>
    <property type="evidence" value="ECO:0007669"/>
    <property type="project" value="TreeGrafter"/>
</dbReference>
<dbReference type="FunFam" id="3.40.50.620:FF:000009">
    <property type="entry name" value="Cysteine--tRNA ligase"/>
    <property type="match status" value="1"/>
</dbReference>
<evidence type="ECO:0000259" key="15">
    <source>
        <dbReference type="SMART" id="SM00840"/>
    </source>
</evidence>
<evidence type="ECO:0000256" key="7">
    <source>
        <dbReference type="ARBA" id="ARBA00022741"/>
    </source>
</evidence>
<evidence type="ECO:0000256" key="11">
    <source>
        <dbReference type="ARBA" id="ARBA00023146"/>
    </source>
</evidence>
<gene>
    <name evidence="13" type="primary">cysS</name>
    <name evidence="16" type="ORF">FEZ33_04630</name>
</gene>
<evidence type="ECO:0000256" key="14">
    <source>
        <dbReference type="SAM" id="Coils"/>
    </source>
</evidence>
<dbReference type="EMBL" id="VBSP01000011">
    <property type="protein sequence ID" value="TLQ41739.1"/>
    <property type="molecule type" value="Genomic_DNA"/>
</dbReference>
<evidence type="ECO:0000256" key="10">
    <source>
        <dbReference type="ARBA" id="ARBA00022917"/>
    </source>
</evidence>
<keyword evidence="11 13" id="KW-0030">Aminoacyl-tRNA synthetase</keyword>
<evidence type="ECO:0000313" key="16">
    <source>
        <dbReference type="EMBL" id="TLQ41739.1"/>
    </source>
</evidence>
<dbReference type="InterPro" id="IPR009080">
    <property type="entry name" value="tRNAsynth_Ia_anticodon-bd"/>
</dbReference>
<keyword evidence="7 13" id="KW-0547">Nucleotide-binding</keyword>
<dbReference type="Gene3D" id="1.20.120.1910">
    <property type="entry name" value="Cysteine-tRNA ligase, C-terminal anti-codon recognition domain"/>
    <property type="match status" value="1"/>
</dbReference>
<feature type="coiled-coil region" evidence="14">
    <location>
        <begin position="315"/>
        <end position="342"/>
    </location>
</feature>
<keyword evidence="10 13" id="KW-0648">Protein biosynthesis</keyword>
<dbReference type="GO" id="GO:0006423">
    <property type="term" value="P:cysteinyl-tRNA aminoacylation"/>
    <property type="evidence" value="ECO:0007669"/>
    <property type="project" value="UniProtKB-UniRule"/>
</dbReference>
<dbReference type="GO" id="GO:0008270">
    <property type="term" value="F:zinc ion binding"/>
    <property type="evidence" value="ECO:0007669"/>
    <property type="project" value="UniProtKB-UniRule"/>
</dbReference>
<dbReference type="Pfam" id="PF09190">
    <property type="entry name" value="DALR_2"/>
    <property type="match status" value="1"/>
</dbReference>
<evidence type="ECO:0000256" key="13">
    <source>
        <dbReference type="HAMAP-Rule" id="MF_00041"/>
    </source>
</evidence>
<feature type="binding site" evidence="13">
    <location>
        <position position="242"/>
    </location>
    <ligand>
        <name>Zn(2+)</name>
        <dbReference type="ChEBI" id="CHEBI:29105"/>
    </ligand>
</feature>
<evidence type="ECO:0000256" key="2">
    <source>
        <dbReference type="ARBA" id="ARBA00005594"/>
    </source>
</evidence>
<dbReference type="InterPro" id="IPR024909">
    <property type="entry name" value="Cys-tRNA/MSH_ligase"/>
</dbReference>
<comment type="caution">
    <text evidence="16">The sequence shown here is derived from an EMBL/GenBank/DDBJ whole genome shotgun (WGS) entry which is preliminary data.</text>
</comment>
<dbReference type="GO" id="GO:0005524">
    <property type="term" value="F:ATP binding"/>
    <property type="evidence" value="ECO:0007669"/>
    <property type="project" value="UniProtKB-UniRule"/>
</dbReference>
<keyword evidence="4 13" id="KW-0963">Cytoplasm</keyword>
<dbReference type="NCBIfam" id="TIGR00435">
    <property type="entry name" value="cysS"/>
    <property type="match status" value="1"/>
</dbReference>
<evidence type="ECO:0000256" key="9">
    <source>
        <dbReference type="ARBA" id="ARBA00022840"/>
    </source>
</evidence>
<feature type="binding site" evidence="13">
    <location>
        <position position="29"/>
    </location>
    <ligand>
        <name>Zn(2+)</name>
        <dbReference type="ChEBI" id="CHEBI:29105"/>
    </ligand>
</feature>
<dbReference type="HAMAP" id="MF_00041">
    <property type="entry name" value="Cys_tRNA_synth"/>
    <property type="match status" value="1"/>
</dbReference>
<comment type="subcellular location">
    <subcellularLocation>
        <location evidence="1 13">Cytoplasm</location>
    </subcellularLocation>
</comment>
<comment type="cofactor">
    <cofactor evidence="13">
        <name>Zn(2+)</name>
        <dbReference type="ChEBI" id="CHEBI:29105"/>
    </cofactor>
    <text evidence="13">Binds 1 zinc ion per subunit.</text>
</comment>
<feature type="binding site" evidence="13">
    <location>
        <position position="213"/>
    </location>
    <ligand>
        <name>Zn(2+)</name>
        <dbReference type="ChEBI" id="CHEBI:29105"/>
    </ligand>
</feature>
<feature type="short sequence motif" description="'HIGH' region" evidence="13">
    <location>
        <begin position="31"/>
        <end position="41"/>
    </location>
</feature>
<dbReference type="RefSeq" id="WP_138404234.1">
    <property type="nucleotide sequence ID" value="NZ_VBSP01000011.1"/>
</dbReference>
<evidence type="ECO:0000256" key="6">
    <source>
        <dbReference type="ARBA" id="ARBA00022723"/>
    </source>
</evidence>
<feature type="binding site" evidence="13">
    <location>
        <position position="275"/>
    </location>
    <ligand>
        <name>ATP</name>
        <dbReference type="ChEBI" id="CHEBI:30616"/>
    </ligand>
</feature>
<feature type="domain" description="Cysteinyl-tRNA synthetase class Ia DALR" evidence="15">
    <location>
        <begin position="360"/>
        <end position="423"/>
    </location>
</feature>
<keyword evidence="8 13" id="KW-0862">Zinc</keyword>
<comment type="similarity">
    <text evidence="2 13">Belongs to the class-I aminoacyl-tRNA synthetase family.</text>
</comment>
<feature type="short sequence motif" description="'KMSKS' region" evidence="13">
    <location>
        <begin position="272"/>
        <end position="276"/>
    </location>
</feature>
<dbReference type="InterPro" id="IPR032678">
    <property type="entry name" value="tRNA-synt_1_cat_dom"/>
</dbReference>
<dbReference type="Proteomes" id="UP000306420">
    <property type="component" value="Unassembled WGS sequence"/>
</dbReference>
<keyword evidence="9 13" id="KW-0067">ATP-binding</keyword>
<keyword evidence="5 13" id="KW-0436">Ligase</keyword>
<dbReference type="PANTHER" id="PTHR10890:SF3">
    <property type="entry name" value="CYSTEINE--TRNA LIGASE, CYTOPLASMIC"/>
    <property type="match status" value="1"/>
</dbReference>
<dbReference type="InterPro" id="IPR056411">
    <property type="entry name" value="CysS_C"/>
</dbReference>
<accession>A0A5R9DVT3</accession>
<feature type="binding site" evidence="13">
    <location>
        <position position="238"/>
    </location>
    <ligand>
        <name>Zn(2+)</name>
        <dbReference type="ChEBI" id="CHEBI:29105"/>
    </ligand>
</feature>
<dbReference type="AlphaFoldDB" id="A0A5R9DVT3"/>
<dbReference type="SUPFAM" id="SSF52374">
    <property type="entry name" value="Nucleotidylyl transferase"/>
    <property type="match status" value="1"/>
</dbReference>
<evidence type="ECO:0000256" key="3">
    <source>
        <dbReference type="ARBA" id="ARBA00011245"/>
    </source>
</evidence>
<evidence type="ECO:0000256" key="8">
    <source>
        <dbReference type="ARBA" id="ARBA00022833"/>
    </source>
</evidence>
<dbReference type="Pfam" id="PF23493">
    <property type="entry name" value="CysS_C"/>
    <property type="match status" value="1"/>
</dbReference>
<comment type="subunit">
    <text evidence="3 13">Monomer.</text>
</comment>
<evidence type="ECO:0000256" key="12">
    <source>
        <dbReference type="ARBA" id="ARBA00047398"/>
    </source>
</evidence>
<dbReference type="CDD" id="cd00672">
    <property type="entry name" value="CysRS_core"/>
    <property type="match status" value="1"/>
</dbReference>